<evidence type="ECO:0000256" key="2">
    <source>
        <dbReference type="ARBA" id="ARBA00005005"/>
    </source>
</evidence>
<dbReference type="CDD" id="cd03448">
    <property type="entry name" value="HDE_HSD"/>
    <property type="match status" value="1"/>
</dbReference>
<evidence type="ECO:0000313" key="13">
    <source>
        <dbReference type="Proteomes" id="UP001629113"/>
    </source>
</evidence>
<evidence type="ECO:0000256" key="5">
    <source>
        <dbReference type="ARBA" id="ARBA00022857"/>
    </source>
</evidence>
<keyword evidence="5" id="KW-0521">NADP</keyword>
<dbReference type="SMART" id="SM00822">
    <property type="entry name" value="PKS_KR"/>
    <property type="match status" value="1"/>
</dbReference>
<dbReference type="EMBL" id="JBFCZG010000001">
    <property type="protein sequence ID" value="KAL3426728.1"/>
    <property type="molecule type" value="Genomic_DNA"/>
</dbReference>
<evidence type="ECO:0000256" key="1">
    <source>
        <dbReference type="ARBA" id="ARBA00004275"/>
    </source>
</evidence>
<evidence type="ECO:0000256" key="7">
    <source>
        <dbReference type="ARBA" id="ARBA00023098"/>
    </source>
</evidence>
<protein>
    <submittedName>
        <fullName evidence="12">Peroxisomal hydratase-dehydrogenase-epimerase (Short chain dehydrogenase)</fullName>
    </submittedName>
</protein>
<dbReference type="InterPro" id="IPR036291">
    <property type="entry name" value="NAD(P)-bd_dom_sf"/>
</dbReference>
<gene>
    <name evidence="12" type="ORF">PVAG01_00237</name>
</gene>
<name>A0ABR4PU48_9HELO</name>
<comment type="caution">
    <text evidence="12">The sequence shown here is derived from an EMBL/GenBank/DDBJ whole genome shotgun (WGS) entry which is preliminary data.</text>
</comment>
<dbReference type="Pfam" id="PF01575">
    <property type="entry name" value="MaoC_dehydratas"/>
    <property type="match status" value="1"/>
</dbReference>
<dbReference type="PRINTS" id="PR00081">
    <property type="entry name" value="GDHRDH"/>
</dbReference>
<dbReference type="PROSITE" id="PS00061">
    <property type="entry name" value="ADH_SHORT"/>
    <property type="match status" value="2"/>
</dbReference>
<evidence type="ECO:0000259" key="11">
    <source>
        <dbReference type="SMART" id="SM00822"/>
    </source>
</evidence>
<dbReference type="PRINTS" id="PR00080">
    <property type="entry name" value="SDRFAMILY"/>
</dbReference>
<organism evidence="12 13">
    <name type="scientific">Phlyctema vagabunda</name>
    <dbReference type="NCBI Taxonomy" id="108571"/>
    <lineage>
        <taxon>Eukaryota</taxon>
        <taxon>Fungi</taxon>
        <taxon>Dikarya</taxon>
        <taxon>Ascomycota</taxon>
        <taxon>Pezizomycotina</taxon>
        <taxon>Leotiomycetes</taxon>
        <taxon>Helotiales</taxon>
        <taxon>Dermateaceae</taxon>
        <taxon>Phlyctema</taxon>
    </lineage>
</organism>
<keyword evidence="7" id="KW-0443">Lipid metabolism</keyword>
<comment type="pathway">
    <text evidence="2">Lipid metabolism; fatty acid beta-oxidation.</text>
</comment>
<feature type="region of interest" description="Disordered" evidence="10">
    <location>
        <begin position="728"/>
        <end position="752"/>
    </location>
</feature>
<dbReference type="PANTHER" id="PTHR45024:SF2">
    <property type="entry name" value="SCP2 DOMAIN-CONTAINING PROTEIN"/>
    <property type="match status" value="1"/>
</dbReference>
<dbReference type="PANTHER" id="PTHR45024">
    <property type="entry name" value="DEHYDROGENASES, SHORT CHAIN"/>
    <property type="match status" value="1"/>
</dbReference>
<keyword evidence="4" id="KW-0276">Fatty acid metabolism</keyword>
<sequence length="859" mass="91964">MAELRFDGKTVIVTGAAGGLGEAYSEFFASRGANLVVNGQGSQQAIDKIVARIKSNGGKAIASYDSVLDGSKIIASALEAFGGIHILINNASLLRDADFADLSDEDWKIVLDTNLTGSYRCSHAAWPHFRKQKYGRIINTTSIAGLYGNSGQANYSASKLALVGFTETLAREGLKNNILANVIAPLVANQEQTSLVTPVVALLAHESSKETGGIFEVGAGNVSKLRWQRSSGLLLKANETLTAGALLKKWDSVGDFSSSDFPVGPADFLELLKSGLELPDNELGDPVNLSGRVALVTGAGAGLGRAYAITLAKHGASVIVNDIADPDTVVNEIKAAGGKAAGVKSSAEEGKKNVETAIKAFGRIDIIVNNAGILRDKAFHNMTPDMWNLVLGVHLNGTYQTIKAAWPYFLKQKYGRVVNTTSVSGIYGSFGQANYASAKAGILGLSRALAREGLQHNIYVNTIAPNAGTAMTRTILPEEVVQALKPEQVAPIVVALCSDAVPKNPTGGLYEVGSGWFGETRWQRSAGFKADAQRTLTPESVRSIWQEVNNFSNSDNPRSAADSLQKYGLLPTENKRTVLERIEQAKVAESDAYVFPYSERDISLYALSVGVKPTTLPLVFEGHKDFQSLPTFGVVPFFNAPAAYKMEDIVKNFSPKMLLHGEQYLEIRAPIPTSGPLNTRVKLVEVVDKGNAAIVVQAFETSDNTGKVVFYNETTVFIRGSGGFGGNKKANDRGAATAANKAPDRKPDSSITEQTRADQAALYRLNGDLNPLHIDPDFSKVGGFPTPILHGLCTMGISGKHIFETYGGYHNIKVRFSGVVIPGQTLRTDMWKEGKKVIFQTTVVETNKPVIVAAAVELI</sequence>
<accession>A0ABR4PU48</accession>
<keyword evidence="6" id="KW-0560">Oxidoreductase</keyword>
<reference evidence="12 13" key="1">
    <citation type="submission" date="2024-06" db="EMBL/GenBank/DDBJ databases">
        <title>Complete genome of Phlyctema vagabunda strain 19-DSS-EL-015.</title>
        <authorList>
            <person name="Fiorenzani C."/>
        </authorList>
    </citation>
    <scope>NUCLEOTIDE SEQUENCE [LARGE SCALE GENOMIC DNA]</scope>
    <source>
        <strain evidence="12 13">19-DSS-EL-015</strain>
    </source>
</reference>
<evidence type="ECO:0000256" key="8">
    <source>
        <dbReference type="ARBA" id="ARBA00023140"/>
    </source>
</evidence>
<feature type="domain" description="Ketoreductase" evidence="11">
    <location>
        <begin position="9"/>
        <end position="186"/>
    </location>
</feature>
<dbReference type="InterPro" id="IPR002539">
    <property type="entry name" value="MaoC-like_dom"/>
</dbReference>
<dbReference type="InterPro" id="IPR029069">
    <property type="entry name" value="HotDog_dom_sf"/>
</dbReference>
<evidence type="ECO:0000256" key="6">
    <source>
        <dbReference type="ARBA" id="ARBA00023002"/>
    </source>
</evidence>
<evidence type="ECO:0000256" key="10">
    <source>
        <dbReference type="SAM" id="MobiDB-lite"/>
    </source>
</evidence>
<evidence type="ECO:0000256" key="3">
    <source>
        <dbReference type="ARBA" id="ARBA00006484"/>
    </source>
</evidence>
<keyword evidence="13" id="KW-1185">Reference proteome</keyword>
<evidence type="ECO:0000313" key="12">
    <source>
        <dbReference type="EMBL" id="KAL3426728.1"/>
    </source>
</evidence>
<keyword evidence="9" id="KW-0456">Lyase</keyword>
<dbReference type="SUPFAM" id="SSF54637">
    <property type="entry name" value="Thioesterase/thiol ester dehydrase-isomerase"/>
    <property type="match status" value="2"/>
</dbReference>
<dbReference type="SUPFAM" id="SSF51735">
    <property type="entry name" value="NAD(P)-binding Rossmann-fold domains"/>
    <property type="match status" value="2"/>
</dbReference>
<dbReference type="CDD" id="cd05353">
    <property type="entry name" value="hydroxyacyl-CoA-like_DH_SDR_c-like"/>
    <property type="match status" value="1"/>
</dbReference>
<dbReference type="InterPro" id="IPR051687">
    <property type="entry name" value="Peroxisomal_Beta-Oxidation"/>
</dbReference>
<dbReference type="InterPro" id="IPR002347">
    <property type="entry name" value="SDR_fam"/>
</dbReference>
<dbReference type="Pfam" id="PF00106">
    <property type="entry name" value="adh_short"/>
    <property type="match status" value="2"/>
</dbReference>
<dbReference type="Proteomes" id="UP001629113">
    <property type="component" value="Unassembled WGS sequence"/>
</dbReference>
<keyword evidence="8" id="KW-0576">Peroxisome</keyword>
<proteinExistence type="inferred from homology"/>
<evidence type="ECO:0000256" key="4">
    <source>
        <dbReference type="ARBA" id="ARBA00022832"/>
    </source>
</evidence>
<dbReference type="Gene3D" id="3.40.50.720">
    <property type="entry name" value="NAD(P)-binding Rossmann-like Domain"/>
    <property type="match status" value="2"/>
</dbReference>
<comment type="similarity">
    <text evidence="3">Belongs to the short-chain dehydrogenases/reductases (SDR) family.</text>
</comment>
<comment type="subcellular location">
    <subcellularLocation>
        <location evidence="1">Peroxisome</location>
    </subcellularLocation>
</comment>
<dbReference type="InterPro" id="IPR057326">
    <property type="entry name" value="KR_dom"/>
</dbReference>
<dbReference type="InterPro" id="IPR054357">
    <property type="entry name" value="MFE-2_N"/>
</dbReference>
<dbReference type="InterPro" id="IPR020904">
    <property type="entry name" value="Sc_DH/Rdtase_CS"/>
</dbReference>
<dbReference type="Gene3D" id="3.10.129.10">
    <property type="entry name" value="Hotdog Thioesterase"/>
    <property type="match status" value="1"/>
</dbReference>
<evidence type="ECO:0000256" key="9">
    <source>
        <dbReference type="ARBA" id="ARBA00023239"/>
    </source>
</evidence>
<dbReference type="Pfam" id="PF22622">
    <property type="entry name" value="MFE-2_hydrat-2_N"/>
    <property type="match status" value="1"/>
</dbReference>